<feature type="region of interest" description="Disordered" evidence="1">
    <location>
        <begin position="1"/>
        <end position="63"/>
    </location>
</feature>
<protein>
    <submittedName>
        <fullName evidence="2">Uncharacterized protein</fullName>
    </submittedName>
</protein>
<evidence type="ECO:0000256" key="1">
    <source>
        <dbReference type="SAM" id="MobiDB-lite"/>
    </source>
</evidence>
<proteinExistence type="predicted"/>
<sequence>AKVGRYPLPSVREKSAGNSFPGDTASHWKPPSKCIGTRQTADAGAGGSYCLNDNLPGFRKFRP</sequence>
<feature type="non-terminal residue" evidence="2">
    <location>
        <position position="1"/>
    </location>
</feature>
<organism evidence="2">
    <name type="scientific">Tetraselmis sp. GSL018</name>
    <dbReference type="NCBI Taxonomy" id="582737"/>
    <lineage>
        <taxon>Eukaryota</taxon>
        <taxon>Viridiplantae</taxon>
        <taxon>Chlorophyta</taxon>
        <taxon>core chlorophytes</taxon>
        <taxon>Chlorodendrophyceae</taxon>
        <taxon>Chlorodendrales</taxon>
        <taxon>Chlorodendraceae</taxon>
        <taxon>Tetraselmis</taxon>
    </lineage>
</organism>
<dbReference type="AlphaFoldDB" id="A0A061QX55"/>
<name>A0A061QX55_9CHLO</name>
<accession>A0A061QX55</accession>
<evidence type="ECO:0000313" key="2">
    <source>
        <dbReference type="EMBL" id="JAC62901.1"/>
    </source>
</evidence>
<gene>
    <name evidence="2" type="ORF">TSPGSL018_22030</name>
</gene>
<dbReference type="EMBL" id="GBEZ01024043">
    <property type="protein sequence ID" value="JAC62901.1"/>
    <property type="molecule type" value="Transcribed_RNA"/>
</dbReference>
<reference evidence="2" key="1">
    <citation type="submission" date="2014-05" db="EMBL/GenBank/DDBJ databases">
        <title>The transcriptome of the halophilic microalga Tetraselmis sp. GSL018 isolated from the Great Salt Lake, Utah.</title>
        <authorList>
            <person name="Jinkerson R.E."/>
            <person name="D'Adamo S."/>
            <person name="Posewitz M.C."/>
        </authorList>
    </citation>
    <scope>NUCLEOTIDE SEQUENCE</scope>
    <source>
        <strain evidence="2">GSL018</strain>
    </source>
</reference>